<reference evidence="3" key="1">
    <citation type="journal article" date="2015" name="Genome Announc.">
        <title>Draft Genome Sequence of Thiostrepton-Producing Streptomyces azureus ATCC 14921.</title>
        <authorList>
            <person name="Sakihara K."/>
            <person name="Maeda J."/>
            <person name="Tashiro K."/>
            <person name="Fujino Y."/>
            <person name="Kuhara S."/>
            <person name="Ohshima T."/>
            <person name="Ogata S."/>
            <person name="Doi K."/>
        </authorList>
    </citation>
    <scope>NUCLEOTIDE SEQUENCE [LARGE SCALE GENOMIC DNA]</scope>
    <source>
        <strain evidence="3">ATCC14921</strain>
    </source>
</reference>
<evidence type="ECO:0000259" key="2">
    <source>
        <dbReference type="Pfam" id="PF13478"/>
    </source>
</evidence>
<evidence type="ECO:0000259" key="1">
    <source>
        <dbReference type="Pfam" id="PF02625"/>
    </source>
</evidence>
<dbReference type="OrthoDB" id="9815497at2"/>
<keyword evidence="4" id="KW-1185">Reference proteome</keyword>
<accession>A0A0K8PPJ4</accession>
<dbReference type="InterPro" id="IPR003777">
    <property type="entry name" value="XdhC_CoxI"/>
</dbReference>
<dbReference type="Gene3D" id="3.40.50.720">
    <property type="entry name" value="NAD(P)-binding Rossmann-like Domain"/>
    <property type="match status" value="1"/>
</dbReference>
<dbReference type="InterPro" id="IPR027051">
    <property type="entry name" value="XdhC_Rossmann_dom"/>
</dbReference>
<dbReference type="Proteomes" id="UP000053859">
    <property type="component" value="Unassembled WGS sequence"/>
</dbReference>
<name>A0A0K8PPJ4_STRAJ</name>
<feature type="domain" description="XdhC Rossmann" evidence="2">
    <location>
        <begin position="200"/>
        <end position="346"/>
    </location>
</feature>
<dbReference type="PATRIC" id="fig|146537.3.peg.4930"/>
<dbReference type="RefSeq" id="WP_059419858.1">
    <property type="nucleotide sequence ID" value="NZ_DF968315.1"/>
</dbReference>
<organism evidence="3 4">
    <name type="scientific">Streptomyces azureus</name>
    <dbReference type="NCBI Taxonomy" id="146537"/>
    <lineage>
        <taxon>Bacteria</taxon>
        <taxon>Bacillati</taxon>
        <taxon>Actinomycetota</taxon>
        <taxon>Actinomycetes</taxon>
        <taxon>Kitasatosporales</taxon>
        <taxon>Streptomycetaceae</taxon>
        <taxon>Streptomyces</taxon>
    </lineage>
</organism>
<evidence type="ECO:0000313" key="4">
    <source>
        <dbReference type="Proteomes" id="UP000053859"/>
    </source>
</evidence>
<dbReference type="PANTHER" id="PTHR30388:SF4">
    <property type="entry name" value="MOLYBDENUM COFACTOR INSERTION CHAPERONE PAOD"/>
    <property type="match status" value="1"/>
</dbReference>
<dbReference type="Pfam" id="PF13478">
    <property type="entry name" value="XdhC_C"/>
    <property type="match status" value="1"/>
</dbReference>
<dbReference type="AlphaFoldDB" id="A0A0K8PPJ4"/>
<dbReference type="PANTHER" id="PTHR30388">
    <property type="entry name" value="ALDEHYDE OXIDOREDUCTASE MOLYBDENUM COFACTOR ASSEMBLY PROTEIN"/>
    <property type="match status" value="1"/>
</dbReference>
<evidence type="ECO:0000313" key="3">
    <source>
        <dbReference type="EMBL" id="GAP49820.1"/>
    </source>
</evidence>
<proteinExistence type="predicted"/>
<feature type="domain" description="XdhC- CoxI" evidence="1">
    <location>
        <begin position="15"/>
        <end position="81"/>
    </location>
</feature>
<dbReference type="InterPro" id="IPR052698">
    <property type="entry name" value="MoCofactor_Util/Proc"/>
</dbReference>
<protein>
    <submittedName>
        <fullName evidence="3">Xanthine dehydrogenase accessory factor</fullName>
    </submittedName>
</protein>
<dbReference type="EMBL" id="DF968315">
    <property type="protein sequence ID" value="GAP49820.1"/>
    <property type="molecule type" value="Genomic_DNA"/>
</dbReference>
<feature type="domain" description="XdhC- CoxI" evidence="1">
    <location>
        <begin position="120"/>
        <end position="183"/>
    </location>
</feature>
<sequence>MTGHDDVWDALYEAWSSGERSGLATVVRTFGSAPRPAGSAMALTPQGRVVGSVSGGCVESDVLERTREAILNGTPQQASYGISDDDAFAVGLTCGGTLEIFVEPVDLRTFPELAKVMVSVRAGTPIAVATVLDHPRPEAVGTHVALRAHDHHGSLRPPHTPPDLMDDARALLRNGDNALLSYDTEGIRIFVRSLTPPPRMLLFGAGVFATALTSIGRTLGYQVTVCDARQVFTTADRFPDADEVVVARPDEYLAEEAAAGRVDARSVIVSFSHDPKFDIPLLETALGLDVEYVGALGSRRTHQRRTAALREAGVTSPALARLSSPVGLDLGGRSAAETAVSIAAEIIATRHGGRGVRLSDRGGPVHAVRAAG</sequence>
<gene>
    <name evidence="3" type="ORF">SAZU_4682</name>
</gene>
<dbReference type="Pfam" id="PF02625">
    <property type="entry name" value="XdhC_CoxI"/>
    <property type="match status" value="2"/>
</dbReference>